<gene>
    <name evidence="1" type="ORF">SAMN04488107_3692</name>
</gene>
<evidence type="ECO:0000313" key="1">
    <source>
        <dbReference type="EMBL" id="SNS76360.1"/>
    </source>
</evidence>
<name>A0A239H4R1_9ACTN</name>
<organism evidence="1 2">
    <name type="scientific">Geodermatophilus saharensis</name>
    <dbReference type="NCBI Taxonomy" id="1137994"/>
    <lineage>
        <taxon>Bacteria</taxon>
        <taxon>Bacillati</taxon>
        <taxon>Actinomycetota</taxon>
        <taxon>Actinomycetes</taxon>
        <taxon>Geodermatophilales</taxon>
        <taxon>Geodermatophilaceae</taxon>
        <taxon>Geodermatophilus</taxon>
    </lineage>
</organism>
<keyword evidence="2" id="KW-1185">Reference proteome</keyword>
<proteinExistence type="predicted"/>
<dbReference type="Proteomes" id="UP000198386">
    <property type="component" value="Unassembled WGS sequence"/>
</dbReference>
<dbReference type="AlphaFoldDB" id="A0A239H4R1"/>
<dbReference type="RefSeq" id="WP_089405367.1">
    <property type="nucleotide sequence ID" value="NZ_FZOH01000008.1"/>
</dbReference>
<accession>A0A239H4R1</accession>
<reference evidence="2" key="1">
    <citation type="submission" date="2017-06" db="EMBL/GenBank/DDBJ databases">
        <authorList>
            <person name="Varghese N."/>
            <person name="Submissions S."/>
        </authorList>
    </citation>
    <scope>NUCLEOTIDE SEQUENCE [LARGE SCALE GENOMIC DNA]</scope>
    <source>
        <strain evidence="2">DSM 45423</strain>
    </source>
</reference>
<evidence type="ECO:0000313" key="2">
    <source>
        <dbReference type="Proteomes" id="UP000198386"/>
    </source>
</evidence>
<protein>
    <submittedName>
        <fullName evidence="1">Uncharacterized protein</fullName>
    </submittedName>
</protein>
<sequence>MWLFLTRRLRVWLIVTVLVPLATGLLRRAGRALERRGGPTRVSRALLQAGDLGDRARTRLRGGGRRRR</sequence>
<dbReference type="EMBL" id="FZOH01000008">
    <property type="protein sequence ID" value="SNS76360.1"/>
    <property type="molecule type" value="Genomic_DNA"/>
</dbReference>